<feature type="domain" description="FAD linked oxidase N-terminal" evidence="9">
    <location>
        <begin position="75"/>
        <end position="136"/>
    </location>
</feature>
<evidence type="ECO:0000256" key="4">
    <source>
        <dbReference type="ARBA" id="ARBA00022729"/>
    </source>
</evidence>
<dbReference type="EMBL" id="JBBNAE010000010">
    <property type="protein sequence ID" value="KAK9091526.1"/>
    <property type="molecule type" value="Genomic_DNA"/>
</dbReference>
<comment type="cofactor">
    <cofactor evidence="1">
        <name>FAD</name>
        <dbReference type="ChEBI" id="CHEBI:57692"/>
    </cofactor>
</comment>
<sequence length="201" mass="22695">MGISICELSLFQILVLTISLAPSSSAASKNIFQCLSTHSLQSPIPIYVPNTTSYSTILQSFIQNLLFLSPKTPKPLLIIAPLYESHVQAAVICCRKHGLQINIRSGGHDFEGLSYISYVPFVILDMFNLKSISIDVYRRSDSVGSGRCYSGRTLLQNCREDSNSRLPGWDLSDSRGWRPFQWRRIRILARHLVFVMAERRS</sequence>
<dbReference type="Gene3D" id="3.30.43.10">
    <property type="entry name" value="Uridine Diphospho-n-acetylenolpyruvylglucosamine Reductase, domain 2"/>
    <property type="match status" value="1"/>
</dbReference>
<proteinExistence type="inferred from homology"/>
<reference evidence="10 11" key="1">
    <citation type="submission" date="2024-01" db="EMBL/GenBank/DDBJ databases">
        <title>Genome assemblies of Stephania.</title>
        <authorList>
            <person name="Yang L."/>
        </authorList>
    </citation>
    <scope>NUCLEOTIDE SEQUENCE [LARGE SCALE GENOMIC DNA]</scope>
    <source>
        <strain evidence="10">QJT</strain>
        <tissue evidence="10">Leaf</tissue>
    </source>
</reference>
<evidence type="ECO:0000256" key="7">
    <source>
        <dbReference type="ARBA" id="ARBA00023180"/>
    </source>
</evidence>
<organism evidence="10 11">
    <name type="scientific">Stephania japonica</name>
    <dbReference type="NCBI Taxonomy" id="461633"/>
    <lineage>
        <taxon>Eukaryota</taxon>
        <taxon>Viridiplantae</taxon>
        <taxon>Streptophyta</taxon>
        <taxon>Embryophyta</taxon>
        <taxon>Tracheophyta</taxon>
        <taxon>Spermatophyta</taxon>
        <taxon>Magnoliopsida</taxon>
        <taxon>Ranunculales</taxon>
        <taxon>Menispermaceae</taxon>
        <taxon>Menispermoideae</taxon>
        <taxon>Cissampelideae</taxon>
        <taxon>Stephania</taxon>
    </lineage>
</organism>
<evidence type="ECO:0000313" key="10">
    <source>
        <dbReference type="EMBL" id="KAK9091526.1"/>
    </source>
</evidence>
<evidence type="ECO:0000256" key="5">
    <source>
        <dbReference type="ARBA" id="ARBA00022827"/>
    </source>
</evidence>
<dbReference type="GO" id="GO:0050660">
    <property type="term" value="F:flavin adenine dinucleotide binding"/>
    <property type="evidence" value="ECO:0007669"/>
    <property type="project" value="InterPro"/>
</dbReference>
<dbReference type="SUPFAM" id="SSF56176">
    <property type="entry name" value="FAD-binding/transporter-associated domain-like"/>
    <property type="match status" value="1"/>
</dbReference>
<feature type="signal peptide" evidence="8">
    <location>
        <begin position="1"/>
        <end position="26"/>
    </location>
</feature>
<feature type="chain" id="PRO_5042872268" description="FAD linked oxidase N-terminal domain-containing protein" evidence="8">
    <location>
        <begin position="27"/>
        <end position="201"/>
    </location>
</feature>
<name>A0AAP0EDV1_9MAGN</name>
<gene>
    <name evidence="10" type="ORF">Sjap_024703</name>
</gene>
<evidence type="ECO:0000259" key="9">
    <source>
        <dbReference type="Pfam" id="PF01565"/>
    </source>
</evidence>
<dbReference type="FunFam" id="3.30.43.10:FF:000004">
    <property type="entry name" value="Berberine bridge enzyme-like 15"/>
    <property type="match status" value="1"/>
</dbReference>
<keyword evidence="6" id="KW-1015">Disulfide bond</keyword>
<accession>A0AAP0EDV1</accession>
<dbReference type="PANTHER" id="PTHR32448">
    <property type="entry name" value="OS08G0158400 PROTEIN"/>
    <property type="match status" value="1"/>
</dbReference>
<dbReference type="Pfam" id="PF01565">
    <property type="entry name" value="FAD_binding_4"/>
    <property type="match status" value="1"/>
</dbReference>
<dbReference type="AlphaFoldDB" id="A0AAP0EDV1"/>
<evidence type="ECO:0000256" key="8">
    <source>
        <dbReference type="SAM" id="SignalP"/>
    </source>
</evidence>
<evidence type="ECO:0000256" key="2">
    <source>
        <dbReference type="ARBA" id="ARBA00005466"/>
    </source>
</evidence>
<protein>
    <recommendedName>
        <fullName evidence="9">FAD linked oxidase N-terminal domain-containing protein</fullName>
    </recommendedName>
</protein>
<keyword evidence="11" id="KW-1185">Reference proteome</keyword>
<evidence type="ECO:0000256" key="3">
    <source>
        <dbReference type="ARBA" id="ARBA00022630"/>
    </source>
</evidence>
<evidence type="ECO:0000256" key="1">
    <source>
        <dbReference type="ARBA" id="ARBA00001974"/>
    </source>
</evidence>
<dbReference type="InterPro" id="IPR036318">
    <property type="entry name" value="FAD-bd_PCMH-like_sf"/>
</dbReference>
<keyword evidence="7" id="KW-0325">Glycoprotein</keyword>
<comment type="similarity">
    <text evidence="2">Belongs to the oxygen-dependent FAD-linked oxidoreductase family.</text>
</comment>
<keyword evidence="5" id="KW-0274">FAD</keyword>
<evidence type="ECO:0000313" key="11">
    <source>
        <dbReference type="Proteomes" id="UP001417504"/>
    </source>
</evidence>
<keyword evidence="3" id="KW-0285">Flavoprotein</keyword>
<comment type="caution">
    <text evidence="10">The sequence shown here is derived from an EMBL/GenBank/DDBJ whole genome shotgun (WGS) entry which is preliminary data.</text>
</comment>
<dbReference type="InterPro" id="IPR016167">
    <property type="entry name" value="FAD-bd_PCMH_sub1"/>
</dbReference>
<dbReference type="Proteomes" id="UP001417504">
    <property type="component" value="Unassembled WGS sequence"/>
</dbReference>
<keyword evidence="4 8" id="KW-0732">Signal</keyword>
<dbReference type="InterPro" id="IPR006094">
    <property type="entry name" value="Oxid_FAD_bind_N"/>
</dbReference>
<evidence type="ECO:0000256" key="6">
    <source>
        <dbReference type="ARBA" id="ARBA00023157"/>
    </source>
</evidence>